<dbReference type="SUPFAM" id="SSF54106">
    <property type="entry name" value="LysM domain"/>
    <property type="match status" value="1"/>
</dbReference>
<dbReference type="InterPro" id="IPR018392">
    <property type="entry name" value="LysM"/>
</dbReference>
<dbReference type="EMBL" id="CP098755">
    <property type="protein sequence ID" value="USG63548.1"/>
    <property type="molecule type" value="Genomic_DNA"/>
</dbReference>
<dbReference type="PROSITE" id="PS51782">
    <property type="entry name" value="LYSM"/>
    <property type="match status" value="1"/>
</dbReference>
<feature type="region of interest" description="Disordered" evidence="1">
    <location>
        <begin position="1"/>
        <end position="76"/>
    </location>
</feature>
<sequence>MTEHINHNLPERDGERDGDQAGKEGRAEHSALMAEFAEDQVSLSQGLPPRRLRHKHTNKHANKQKISRPNRRPEAAGFSKKAVLRLGLAVFGTLFFLLICMELYKAGQSVPANVSMEEKQGEPGQTWSPDQQASTAGTLPVQAQESSPEGNTGTAQSAEPVDGIITPSAGTETEHQQNPTSDHASEQSVSHTGNTTPPAAPLQPESTVKEAVTQEKEEKAQATVKQHKVKKGETLFQLSRLYYGHNSGVKKIAGYNGISPESQLFEGQIVQIPLSP</sequence>
<dbReference type="Proteomes" id="UP001056500">
    <property type="component" value="Chromosome"/>
</dbReference>
<keyword evidence="2" id="KW-1133">Transmembrane helix</keyword>
<reference evidence="4" key="1">
    <citation type="submission" date="2022-06" db="EMBL/GenBank/DDBJ databases">
        <title>Genome sequencing of Brevibacillus sp. BB3-R1.</title>
        <authorList>
            <person name="Heo J."/>
            <person name="Lee D."/>
            <person name="Won M."/>
            <person name="Han B.-H."/>
            <person name="Hong S.-B."/>
            <person name="Kwon S.-W."/>
        </authorList>
    </citation>
    <scope>NUCLEOTIDE SEQUENCE</scope>
    <source>
        <strain evidence="4">BB3-R1</strain>
    </source>
</reference>
<keyword evidence="2" id="KW-0472">Membrane</keyword>
<feature type="region of interest" description="Disordered" evidence="1">
    <location>
        <begin position="115"/>
        <end position="225"/>
    </location>
</feature>
<dbReference type="CDD" id="cd00118">
    <property type="entry name" value="LysM"/>
    <property type="match status" value="1"/>
</dbReference>
<dbReference type="Gene3D" id="3.10.350.10">
    <property type="entry name" value="LysM domain"/>
    <property type="match status" value="1"/>
</dbReference>
<feature type="compositionally biased region" description="Polar residues" evidence="1">
    <location>
        <begin position="123"/>
        <end position="157"/>
    </location>
</feature>
<keyword evidence="2" id="KW-0812">Transmembrane</keyword>
<protein>
    <submittedName>
        <fullName evidence="4">LysM peptidoglycan-binding domain-containing protein</fullName>
    </submittedName>
</protein>
<evidence type="ECO:0000256" key="1">
    <source>
        <dbReference type="SAM" id="MobiDB-lite"/>
    </source>
</evidence>
<dbReference type="RefSeq" id="WP_251870629.1">
    <property type="nucleotide sequence ID" value="NZ_CP098755.1"/>
</dbReference>
<organism evidence="4 5">
    <name type="scientific">Brevibacillus ruminantium</name>
    <dbReference type="NCBI Taxonomy" id="2950604"/>
    <lineage>
        <taxon>Bacteria</taxon>
        <taxon>Bacillati</taxon>
        <taxon>Bacillota</taxon>
        <taxon>Bacilli</taxon>
        <taxon>Bacillales</taxon>
        <taxon>Paenibacillaceae</taxon>
        <taxon>Brevibacillus</taxon>
    </lineage>
</organism>
<feature type="transmembrane region" description="Helical" evidence="2">
    <location>
        <begin position="82"/>
        <end position="104"/>
    </location>
</feature>
<dbReference type="InterPro" id="IPR036779">
    <property type="entry name" value="LysM_dom_sf"/>
</dbReference>
<dbReference type="Pfam" id="PF01476">
    <property type="entry name" value="LysM"/>
    <property type="match status" value="1"/>
</dbReference>
<evidence type="ECO:0000259" key="3">
    <source>
        <dbReference type="PROSITE" id="PS51782"/>
    </source>
</evidence>
<feature type="domain" description="LysM" evidence="3">
    <location>
        <begin position="225"/>
        <end position="272"/>
    </location>
</feature>
<proteinExistence type="predicted"/>
<evidence type="ECO:0000313" key="5">
    <source>
        <dbReference type="Proteomes" id="UP001056500"/>
    </source>
</evidence>
<feature type="compositionally biased region" description="Basic residues" evidence="1">
    <location>
        <begin position="50"/>
        <end position="70"/>
    </location>
</feature>
<evidence type="ECO:0000313" key="4">
    <source>
        <dbReference type="EMBL" id="USG63548.1"/>
    </source>
</evidence>
<dbReference type="SMART" id="SM00257">
    <property type="entry name" value="LysM"/>
    <property type="match status" value="1"/>
</dbReference>
<evidence type="ECO:0000256" key="2">
    <source>
        <dbReference type="SAM" id="Phobius"/>
    </source>
</evidence>
<keyword evidence="5" id="KW-1185">Reference proteome</keyword>
<feature type="compositionally biased region" description="Polar residues" evidence="1">
    <location>
        <begin position="168"/>
        <end position="197"/>
    </location>
</feature>
<accession>A0ABY4WBM0</accession>
<name>A0ABY4WBM0_9BACL</name>
<gene>
    <name evidence="4" type="ORF">NDK47_15330</name>
</gene>
<feature type="compositionally biased region" description="Basic and acidic residues" evidence="1">
    <location>
        <begin position="1"/>
        <end position="29"/>
    </location>
</feature>